<dbReference type="EMBL" id="SGPM01000022">
    <property type="protein sequence ID" value="THH32431.1"/>
    <property type="molecule type" value="Genomic_DNA"/>
</dbReference>
<evidence type="ECO:0000313" key="2">
    <source>
        <dbReference type="Proteomes" id="UP000308730"/>
    </source>
</evidence>
<protein>
    <submittedName>
        <fullName evidence="1">Uncharacterized protein</fullName>
    </submittedName>
</protein>
<evidence type="ECO:0000313" key="1">
    <source>
        <dbReference type="EMBL" id="THH32431.1"/>
    </source>
</evidence>
<sequence length="156" mass="16317">MAAPAPPAGPQPQANWNQLGAALVVIGQQVPLVANNVVQPIQQQQQVLNALNAIQLQLNNLQNTVNGIGADVIRINDQLTLQPMRIRNTAAGNTTPLVYPPGTPANILALLPQTKQDAIVMNGAAAVIALGHLGVPVIPGNAAAHRNQFFTYLGLP</sequence>
<organism evidence="1 2">
    <name type="scientific">Antrodiella citrinella</name>
    <dbReference type="NCBI Taxonomy" id="2447956"/>
    <lineage>
        <taxon>Eukaryota</taxon>
        <taxon>Fungi</taxon>
        <taxon>Dikarya</taxon>
        <taxon>Basidiomycota</taxon>
        <taxon>Agaricomycotina</taxon>
        <taxon>Agaricomycetes</taxon>
        <taxon>Polyporales</taxon>
        <taxon>Steccherinaceae</taxon>
        <taxon>Antrodiella</taxon>
    </lineage>
</organism>
<accession>A0A4S4N3P2</accession>
<dbReference type="Proteomes" id="UP000308730">
    <property type="component" value="Unassembled WGS sequence"/>
</dbReference>
<comment type="caution">
    <text evidence="1">The sequence shown here is derived from an EMBL/GenBank/DDBJ whole genome shotgun (WGS) entry which is preliminary data.</text>
</comment>
<keyword evidence="2" id="KW-1185">Reference proteome</keyword>
<proteinExistence type="predicted"/>
<dbReference type="AlphaFoldDB" id="A0A4S4N3P2"/>
<gene>
    <name evidence="1" type="ORF">EUX98_g1768</name>
</gene>
<name>A0A4S4N3P2_9APHY</name>
<reference evidence="1 2" key="1">
    <citation type="submission" date="2019-02" db="EMBL/GenBank/DDBJ databases">
        <title>Genome sequencing of the rare red list fungi Antrodiella citrinella (Flaviporus citrinellus).</title>
        <authorList>
            <person name="Buettner E."/>
            <person name="Kellner H."/>
        </authorList>
    </citation>
    <scope>NUCLEOTIDE SEQUENCE [LARGE SCALE GENOMIC DNA]</scope>
    <source>
        <strain evidence="1 2">DSM 108506</strain>
    </source>
</reference>